<dbReference type="eggNOG" id="COG3668">
    <property type="taxonomic scope" value="Bacteria"/>
</dbReference>
<dbReference type="OrthoDB" id="595476at2"/>
<evidence type="ECO:0000313" key="2">
    <source>
        <dbReference type="Proteomes" id="UP000003730"/>
    </source>
</evidence>
<sequence length="90" mass="11102">MDVRSVEFTDEARVEFHKAKYFMEFNGQENSFWSDVDKHIELIREYSFAFQIRYKKIRIISLEKFNYSIHYEVKLNSILVFRFLNQSQDF</sequence>
<accession>G2EAE7</accession>
<protein>
    <recommendedName>
        <fullName evidence="3">Type II toxin-antitoxin system RelE/ParE family toxin</fullName>
    </recommendedName>
</protein>
<dbReference type="STRING" id="1046627.BZARG_2139"/>
<gene>
    <name evidence="1" type="ORF">BZARG_2139</name>
</gene>
<dbReference type="Proteomes" id="UP000003730">
    <property type="component" value="Unassembled WGS sequence"/>
</dbReference>
<dbReference type="EMBL" id="AFXZ01000005">
    <property type="protein sequence ID" value="EGV44550.1"/>
    <property type="molecule type" value="Genomic_DNA"/>
</dbReference>
<proteinExistence type="predicted"/>
<dbReference type="Gene3D" id="3.30.2310.20">
    <property type="entry name" value="RelE-like"/>
    <property type="match status" value="1"/>
</dbReference>
<comment type="caution">
    <text evidence="1">The sequence shown here is derived from an EMBL/GenBank/DDBJ whole genome shotgun (WGS) entry which is preliminary data.</text>
</comment>
<evidence type="ECO:0000313" key="1">
    <source>
        <dbReference type="EMBL" id="EGV44550.1"/>
    </source>
</evidence>
<name>G2EAE7_9FLAO</name>
<evidence type="ECO:0008006" key="3">
    <source>
        <dbReference type="Google" id="ProtNLM"/>
    </source>
</evidence>
<dbReference type="InterPro" id="IPR035093">
    <property type="entry name" value="RelE/ParE_toxin_dom_sf"/>
</dbReference>
<keyword evidence="2" id="KW-1185">Reference proteome</keyword>
<dbReference type="RefSeq" id="WP_008635126.1">
    <property type="nucleotide sequence ID" value="NZ_AFXZ01000005.1"/>
</dbReference>
<organism evidence="1 2">
    <name type="scientific">Bizionia argentinensis JUB59</name>
    <dbReference type="NCBI Taxonomy" id="1046627"/>
    <lineage>
        <taxon>Bacteria</taxon>
        <taxon>Pseudomonadati</taxon>
        <taxon>Bacteroidota</taxon>
        <taxon>Flavobacteriia</taxon>
        <taxon>Flavobacteriales</taxon>
        <taxon>Flavobacteriaceae</taxon>
        <taxon>Bizionia</taxon>
    </lineage>
</organism>
<reference evidence="1 2" key="1">
    <citation type="journal article" date="2008" name="Int. J. Syst. Evol. Microbiol.">
        <title>Bizionia argentinensis sp. nov., isolated from surface marine water in Antarctica.</title>
        <authorList>
            <person name="Bercovich A."/>
            <person name="Vazquez S.C."/>
            <person name="Yankilevich P."/>
            <person name="Coria S.H."/>
            <person name="Foti M."/>
            <person name="Hernandez E."/>
            <person name="Vidal A."/>
            <person name="Ruberto L."/>
            <person name="Melo C."/>
            <person name="Marenssi S."/>
            <person name="Criscuolo M."/>
            <person name="Memoli M."/>
            <person name="Arguelles M."/>
            <person name="Mac Cormack W.P."/>
        </authorList>
    </citation>
    <scope>NUCLEOTIDE SEQUENCE [LARGE SCALE GENOMIC DNA]</scope>
    <source>
        <strain evidence="1 2">JUB59</strain>
    </source>
</reference>
<dbReference type="AlphaFoldDB" id="G2EAE7"/>